<name>A0AAV0ZCY3_VICFA</name>
<keyword evidence="2" id="KW-1185">Reference proteome</keyword>
<sequence>MFSRFLHKSLLQVGTGHGLLYMLKLDLEDIKINSLPYYVPTSVISKAVGISLDHVVVVRVLHQPYSNGKRLLVVYANDEPKDEHSDDKLELEEEYKEINYISWVPNNGLVVAVGYVDGDMML</sequence>
<proteinExistence type="predicted"/>
<evidence type="ECO:0000313" key="2">
    <source>
        <dbReference type="Proteomes" id="UP001157006"/>
    </source>
</evidence>
<evidence type="ECO:0000313" key="1">
    <source>
        <dbReference type="EMBL" id="CAI8594958.1"/>
    </source>
</evidence>
<gene>
    <name evidence="1" type="ORF">VFH_I167800</name>
</gene>
<organism evidence="1 2">
    <name type="scientific">Vicia faba</name>
    <name type="common">Broad bean</name>
    <name type="synonym">Faba vulgaris</name>
    <dbReference type="NCBI Taxonomy" id="3906"/>
    <lineage>
        <taxon>Eukaryota</taxon>
        <taxon>Viridiplantae</taxon>
        <taxon>Streptophyta</taxon>
        <taxon>Embryophyta</taxon>
        <taxon>Tracheophyta</taxon>
        <taxon>Spermatophyta</taxon>
        <taxon>Magnoliopsida</taxon>
        <taxon>eudicotyledons</taxon>
        <taxon>Gunneridae</taxon>
        <taxon>Pentapetalae</taxon>
        <taxon>rosids</taxon>
        <taxon>fabids</taxon>
        <taxon>Fabales</taxon>
        <taxon>Fabaceae</taxon>
        <taxon>Papilionoideae</taxon>
        <taxon>50 kb inversion clade</taxon>
        <taxon>NPAAA clade</taxon>
        <taxon>Hologalegina</taxon>
        <taxon>IRL clade</taxon>
        <taxon>Fabeae</taxon>
        <taxon>Vicia</taxon>
    </lineage>
</organism>
<accession>A0AAV0ZCY3</accession>
<dbReference type="Proteomes" id="UP001157006">
    <property type="component" value="Chromosome 1S"/>
</dbReference>
<dbReference type="AlphaFoldDB" id="A0AAV0ZCY3"/>
<dbReference type="EMBL" id="OX451735">
    <property type="protein sequence ID" value="CAI8594958.1"/>
    <property type="molecule type" value="Genomic_DNA"/>
</dbReference>
<reference evidence="1 2" key="1">
    <citation type="submission" date="2023-01" db="EMBL/GenBank/DDBJ databases">
        <authorList>
            <person name="Kreplak J."/>
        </authorList>
    </citation>
    <scope>NUCLEOTIDE SEQUENCE [LARGE SCALE GENOMIC DNA]</scope>
</reference>
<protein>
    <submittedName>
        <fullName evidence="1">Uncharacterized protein</fullName>
    </submittedName>
</protein>